<dbReference type="SMART" id="SM00098">
    <property type="entry name" value="alkPPc"/>
    <property type="match status" value="1"/>
</dbReference>
<evidence type="ECO:0000256" key="1">
    <source>
        <dbReference type="ARBA" id="ARBA00005984"/>
    </source>
</evidence>
<dbReference type="InterPro" id="IPR017850">
    <property type="entry name" value="Alkaline_phosphatase_core_sf"/>
</dbReference>
<feature type="active site" description="Phosphoserine intermediate" evidence="7">
    <location>
        <position position="87"/>
    </location>
</feature>
<dbReference type="Gene3D" id="1.10.1200.140">
    <property type="entry name" value="Alkaline phosphatase, crown domain"/>
    <property type="match status" value="1"/>
</dbReference>
<comment type="similarity">
    <text evidence="1 9">Belongs to the alkaline phosphatase family.</text>
</comment>
<reference evidence="10" key="1">
    <citation type="journal article" date="2020" name="mSystems">
        <title>Genome- and Community-Level Interaction Insights into Carbon Utilization and Element Cycling Functions of Hydrothermarchaeota in Hydrothermal Sediment.</title>
        <authorList>
            <person name="Zhou Z."/>
            <person name="Liu Y."/>
            <person name="Xu W."/>
            <person name="Pan J."/>
            <person name="Luo Z.H."/>
            <person name="Li M."/>
        </authorList>
    </citation>
    <scope>NUCLEOTIDE SEQUENCE [LARGE SCALE GENOMIC DNA]</scope>
    <source>
        <strain evidence="10">SpSt-897</strain>
    </source>
</reference>
<feature type="binding site" evidence="8">
    <location>
        <position position="153"/>
    </location>
    <ligand>
        <name>Mg(2+)</name>
        <dbReference type="ChEBI" id="CHEBI:18420"/>
    </ligand>
</feature>
<dbReference type="InterPro" id="IPR018299">
    <property type="entry name" value="Alkaline_phosphatase_AS"/>
</dbReference>
<dbReference type="CDD" id="cd16012">
    <property type="entry name" value="ALP"/>
    <property type="match status" value="1"/>
</dbReference>
<sequence length="564" mass="60330">MIPGRAFRVIILIVLLSGFFRAGSALFAQGIGPERKPVKNLIILIADGAAAEQYTLARWFKGEPLALDRMLAGAVQTHSADSVVTDSAAAATAFATGHRTCNGFVGVGPAGPPLPGVPPPGPDHSGRPLATVLEGAKLLGKATGIVVTCRVTHATPAGFYAHVPSRSLENDIMEQGVYQNLDVMLGGGRRHLLPLLKGGRRTDGENLTAVLRERGYILVRDAEELRQVKSGKVFGLFADNHLEPEIDRTRYAPQQPTLEDMTRKAIELLSQDPDGFFLLVEGSQVDWACHANDPAHLLSDLLMFDRAVQAALDFAGQDGNTLVVALSDHNCGGLTIGNRATNGIYGHLSPDALLEPLRRMKLSARGLCRELGADPSPAKIREVVEKFWGIRPSDNEAGEILALARKYGGHPQDAFGEVICPKYTAIGWTTHGHCGGEVPLFAFGPRRPEGLLEAPAVGRACAQALGLSLEQLNARLFQDADKVLPGGRVAVDRSEPENPVVQITLPGKVAELPVNKNLLRLNGKTISLEGVVVYAPDTGKAYIPLEAVHRLIGRPEPLPAVSEK</sequence>
<gene>
    <name evidence="10" type="ORF">ENW96_11075</name>
</gene>
<feature type="binding site" evidence="8">
    <location>
        <position position="47"/>
    </location>
    <ligand>
        <name>Zn(2+)</name>
        <dbReference type="ChEBI" id="CHEBI:29105"/>
        <label>2</label>
    </ligand>
</feature>
<dbReference type="SUPFAM" id="SSF53649">
    <property type="entry name" value="Alkaline phosphatase-like"/>
    <property type="match status" value="1"/>
</dbReference>
<feature type="binding site" evidence="8">
    <location>
        <position position="47"/>
    </location>
    <ligand>
        <name>Mg(2+)</name>
        <dbReference type="ChEBI" id="CHEBI:18420"/>
    </ligand>
</feature>
<comment type="cofactor">
    <cofactor evidence="8">
        <name>Mg(2+)</name>
        <dbReference type="ChEBI" id="CHEBI:18420"/>
    </cofactor>
    <text evidence="8">Binds 1 Mg(2+) ion.</text>
</comment>
<proteinExistence type="inferred from homology"/>
<feature type="binding site" evidence="8">
    <location>
        <position position="290"/>
    </location>
    <ligand>
        <name>Zn(2+)</name>
        <dbReference type="ChEBI" id="CHEBI:29105"/>
        <label>2</label>
    </ligand>
</feature>
<comment type="caution">
    <text evidence="10">The sequence shown here is derived from an EMBL/GenBank/DDBJ whole genome shotgun (WGS) entry which is preliminary data.</text>
</comment>
<comment type="cofactor">
    <cofactor evidence="8">
        <name>Zn(2+)</name>
        <dbReference type="ChEBI" id="CHEBI:29105"/>
    </cofactor>
    <text evidence="8">Binds 2 Zn(2+) ions.</text>
</comment>
<dbReference type="InterPro" id="IPR042085">
    <property type="entry name" value="Ap_crown"/>
</dbReference>
<dbReference type="PROSITE" id="PS00123">
    <property type="entry name" value="ALKALINE_PHOSPHATASE"/>
    <property type="match status" value="1"/>
</dbReference>
<keyword evidence="4" id="KW-0378">Hydrolase</keyword>
<evidence type="ECO:0000256" key="7">
    <source>
        <dbReference type="PIRSR" id="PIRSR601952-1"/>
    </source>
</evidence>
<dbReference type="GO" id="GO:0004035">
    <property type="term" value="F:alkaline phosphatase activity"/>
    <property type="evidence" value="ECO:0007669"/>
    <property type="project" value="TreeGrafter"/>
</dbReference>
<evidence type="ECO:0000256" key="8">
    <source>
        <dbReference type="PIRSR" id="PIRSR601952-2"/>
    </source>
</evidence>
<feature type="binding site" evidence="8">
    <location>
        <position position="286"/>
    </location>
    <ligand>
        <name>Zn(2+)</name>
        <dbReference type="ChEBI" id="CHEBI:29105"/>
        <label>2</label>
    </ligand>
</feature>
<feature type="binding site" evidence="8">
    <location>
        <position position="281"/>
    </location>
    <ligand>
        <name>Mg(2+)</name>
        <dbReference type="ChEBI" id="CHEBI:18420"/>
    </ligand>
</feature>
<evidence type="ECO:0000313" key="10">
    <source>
        <dbReference type="EMBL" id="HGF34907.1"/>
    </source>
</evidence>
<feature type="binding site" evidence="8">
    <location>
        <position position="329"/>
    </location>
    <ligand>
        <name>Zn(2+)</name>
        <dbReference type="ChEBI" id="CHEBI:29105"/>
        <label>2</label>
    </ligand>
</feature>
<dbReference type="EMBL" id="DTMF01000269">
    <property type="protein sequence ID" value="HGF34907.1"/>
    <property type="molecule type" value="Genomic_DNA"/>
</dbReference>
<dbReference type="Gene3D" id="3.40.720.10">
    <property type="entry name" value="Alkaline Phosphatase, subunit A"/>
    <property type="match status" value="1"/>
</dbReference>
<dbReference type="InterPro" id="IPR001952">
    <property type="entry name" value="Alkaline_phosphatase"/>
</dbReference>
<evidence type="ECO:0000256" key="3">
    <source>
        <dbReference type="ARBA" id="ARBA00022723"/>
    </source>
</evidence>
<keyword evidence="2" id="KW-0597">Phosphoprotein</keyword>
<dbReference type="PANTHER" id="PTHR11596">
    <property type="entry name" value="ALKALINE PHOSPHATASE"/>
    <property type="match status" value="1"/>
</dbReference>
<dbReference type="PANTHER" id="PTHR11596:SF5">
    <property type="entry name" value="ALKALINE PHOSPHATASE"/>
    <property type="match status" value="1"/>
</dbReference>
<feature type="binding site" evidence="8">
    <location>
        <position position="155"/>
    </location>
    <ligand>
        <name>Mg(2+)</name>
        <dbReference type="ChEBI" id="CHEBI:18420"/>
    </ligand>
</feature>
<evidence type="ECO:0000256" key="4">
    <source>
        <dbReference type="ARBA" id="ARBA00022801"/>
    </source>
</evidence>
<keyword evidence="5 8" id="KW-0862">Zinc</keyword>
<keyword evidence="3 8" id="KW-0479">Metal-binding</keyword>
<keyword evidence="6 8" id="KW-0460">Magnesium</keyword>
<dbReference type="AlphaFoldDB" id="A0A7C3Z2C9"/>
<dbReference type="GO" id="GO:0046872">
    <property type="term" value="F:metal ion binding"/>
    <property type="evidence" value="ECO:0007669"/>
    <property type="project" value="UniProtKB-KW"/>
</dbReference>
<protein>
    <submittedName>
        <fullName evidence="10">Alkaline phosphatase</fullName>
    </submittedName>
</protein>
<feature type="binding site" evidence="8">
    <location>
        <position position="328"/>
    </location>
    <ligand>
        <name>Zn(2+)</name>
        <dbReference type="ChEBI" id="CHEBI:29105"/>
        <label>2</label>
    </ligand>
</feature>
<evidence type="ECO:0000256" key="9">
    <source>
        <dbReference type="RuleBase" id="RU003946"/>
    </source>
</evidence>
<accession>A0A7C3Z2C9</accession>
<organism evidence="10">
    <name type="scientific">Desulfobacca acetoxidans</name>
    <dbReference type="NCBI Taxonomy" id="60893"/>
    <lineage>
        <taxon>Bacteria</taxon>
        <taxon>Pseudomonadati</taxon>
        <taxon>Thermodesulfobacteriota</taxon>
        <taxon>Desulfobaccia</taxon>
        <taxon>Desulfobaccales</taxon>
        <taxon>Desulfobaccaceae</taxon>
        <taxon>Desulfobacca</taxon>
    </lineage>
</organism>
<evidence type="ECO:0000256" key="5">
    <source>
        <dbReference type="ARBA" id="ARBA00022833"/>
    </source>
</evidence>
<dbReference type="PRINTS" id="PR00113">
    <property type="entry name" value="ALKPHPHTASE"/>
</dbReference>
<evidence type="ECO:0000256" key="6">
    <source>
        <dbReference type="ARBA" id="ARBA00022842"/>
    </source>
</evidence>
<dbReference type="Pfam" id="PF00245">
    <property type="entry name" value="Alk_phosphatase"/>
    <property type="match status" value="1"/>
</dbReference>
<evidence type="ECO:0000256" key="2">
    <source>
        <dbReference type="ARBA" id="ARBA00022553"/>
    </source>
</evidence>
<name>A0A7C3Z2C9_9BACT</name>
<feature type="binding site" evidence="8">
    <location>
        <position position="433"/>
    </location>
    <ligand>
        <name>Zn(2+)</name>
        <dbReference type="ChEBI" id="CHEBI:29105"/>
        <label>2</label>
    </ligand>
</feature>